<accession>A0A067LDS2</accession>
<evidence type="ECO:0000313" key="3">
    <source>
        <dbReference type="EMBL" id="KDP45383.1"/>
    </source>
</evidence>
<evidence type="ECO:0000313" key="4">
    <source>
        <dbReference type="Proteomes" id="UP000027138"/>
    </source>
</evidence>
<feature type="compositionally biased region" description="Acidic residues" evidence="1">
    <location>
        <begin position="58"/>
        <end position="67"/>
    </location>
</feature>
<dbReference type="EMBL" id="KK914232">
    <property type="protein sequence ID" value="KDP45383.1"/>
    <property type="molecule type" value="Genomic_DNA"/>
</dbReference>
<dbReference type="AlphaFoldDB" id="A0A067LDS2"/>
<keyword evidence="2" id="KW-0732">Signal</keyword>
<name>A0A067LDS2_JATCU</name>
<evidence type="ECO:0000256" key="2">
    <source>
        <dbReference type="SAM" id="SignalP"/>
    </source>
</evidence>
<feature type="region of interest" description="Disordered" evidence="1">
    <location>
        <begin position="33"/>
        <end position="67"/>
    </location>
</feature>
<evidence type="ECO:0000256" key="1">
    <source>
        <dbReference type="SAM" id="MobiDB-lite"/>
    </source>
</evidence>
<dbReference type="Proteomes" id="UP000027138">
    <property type="component" value="Unassembled WGS sequence"/>
</dbReference>
<keyword evidence="4" id="KW-1185">Reference proteome</keyword>
<sequence>MATKLKPCHCFILFLIIFNLVLIPTIEAGRHENTKGSVEDKEHNHEKTIHTSVKDSLDEGDEVEGYN</sequence>
<protein>
    <recommendedName>
        <fullName evidence="5">Transmembrane protein</fullName>
    </recommendedName>
</protein>
<proteinExistence type="predicted"/>
<feature type="compositionally biased region" description="Basic and acidic residues" evidence="1">
    <location>
        <begin position="33"/>
        <end position="57"/>
    </location>
</feature>
<reference evidence="3 4" key="1">
    <citation type="journal article" date="2014" name="PLoS ONE">
        <title>Global Analysis of Gene Expression Profiles in Physic Nut (Jatropha curcas L.) Seedlings Exposed to Salt Stress.</title>
        <authorList>
            <person name="Zhang L."/>
            <person name="Zhang C."/>
            <person name="Wu P."/>
            <person name="Chen Y."/>
            <person name="Li M."/>
            <person name="Jiang H."/>
            <person name="Wu G."/>
        </authorList>
    </citation>
    <scope>NUCLEOTIDE SEQUENCE [LARGE SCALE GENOMIC DNA]</scope>
    <source>
        <strain evidence="4">cv. GZQX0401</strain>
        <tissue evidence="3">Young leaves</tissue>
    </source>
</reference>
<evidence type="ECO:0008006" key="5">
    <source>
        <dbReference type="Google" id="ProtNLM"/>
    </source>
</evidence>
<feature type="chain" id="PRO_5001640369" description="Transmembrane protein" evidence="2">
    <location>
        <begin position="29"/>
        <end position="67"/>
    </location>
</feature>
<gene>
    <name evidence="3" type="ORF">JCGZ_09632</name>
</gene>
<feature type="signal peptide" evidence="2">
    <location>
        <begin position="1"/>
        <end position="28"/>
    </location>
</feature>
<organism evidence="3 4">
    <name type="scientific">Jatropha curcas</name>
    <name type="common">Barbados nut</name>
    <dbReference type="NCBI Taxonomy" id="180498"/>
    <lineage>
        <taxon>Eukaryota</taxon>
        <taxon>Viridiplantae</taxon>
        <taxon>Streptophyta</taxon>
        <taxon>Embryophyta</taxon>
        <taxon>Tracheophyta</taxon>
        <taxon>Spermatophyta</taxon>
        <taxon>Magnoliopsida</taxon>
        <taxon>eudicotyledons</taxon>
        <taxon>Gunneridae</taxon>
        <taxon>Pentapetalae</taxon>
        <taxon>rosids</taxon>
        <taxon>fabids</taxon>
        <taxon>Malpighiales</taxon>
        <taxon>Euphorbiaceae</taxon>
        <taxon>Crotonoideae</taxon>
        <taxon>Jatropheae</taxon>
        <taxon>Jatropha</taxon>
    </lineage>
</organism>